<dbReference type="SUPFAM" id="SSF55347">
    <property type="entry name" value="Glyceraldehyde-3-phosphate dehydrogenase-like, C-terminal domain"/>
    <property type="match status" value="1"/>
</dbReference>
<sequence>MSEQVSIVLVGIGGYGNTYVSALLGQSGEKSWRLAGVVDPLASKAPGFAALQALDVPFYATLDEFYAGNSADLAVIASPIQYHCTQTCTALRHGSNVLCEKPVSAVIQEVEQMIAARDHAERFVGIGYQWSFHPVIQAFKADVLAGLFGRPIRLRTMVLWPRNDKYYGRNNWAGALQSSRGDWILDSPVNNACAHYLHNMLYVIGPTVDRSAQPATVQAELYRANPITNYDTAALRVMTTCGAEILFYTTHAVTRNRGPEFVYEFEKGTVTFNYKSKLLWATFSDGSSKDYGCPDTQITTKLWDAIAACRGEKKIVCGLEAAMMHTLCVNGAQDSVPAVKDFPPSWVYKAGVPGNQFRVMPGLADLMPAAYDAGLLLSDYQAQPWSQLGRVVSLDNYHRFPSH</sequence>
<dbReference type="PANTHER" id="PTHR43249">
    <property type="entry name" value="UDP-N-ACETYL-2-AMINO-2-DEOXY-D-GLUCURONATE OXIDASE"/>
    <property type="match status" value="1"/>
</dbReference>
<dbReference type="Proteomes" id="UP001238163">
    <property type="component" value="Unassembled WGS sequence"/>
</dbReference>
<comment type="caution">
    <text evidence="2">The sequence shown here is derived from an EMBL/GenBank/DDBJ whole genome shotgun (WGS) entry which is preliminary data.</text>
</comment>
<dbReference type="InterPro" id="IPR000683">
    <property type="entry name" value="Gfo/Idh/MocA-like_OxRdtase_N"/>
</dbReference>
<dbReference type="EMBL" id="JAUSVL010000001">
    <property type="protein sequence ID" value="MDQ0288716.1"/>
    <property type="molecule type" value="Genomic_DNA"/>
</dbReference>
<proteinExistence type="predicted"/>
<accession>A0AAE4AMP5</accession>
<evidence type="ECO:0000313" key="3">
    <source>
        <dbReference type="Proteomes" id="UP001238163"/>
    </source>
</evidence>
<gene>
    <name evidence="2" type="ORF">J3R75_000823</name>
</gene>
<dbReference type="AlphaFoldDB" id="A0AAE4AMP5"/>
<dbReference type="Pfam" id="PF01408">
    <property type="entry name" value="GFO_IDH_MocA"/>
    <property type="match status" value="1"/>
</dbReference>
<dbReference type="SUPFAM" id="SSF51735">
    <property type="entry name" value="NAD(P)-binding Rossmann-fold domains"/>
    <property type="match status" value="1"/>
</dbReference>
<dbReference type="RefSeq" id="WP_307260050.1">
    <property type="nucleotide sequence ID" value="NZ_JAUSVL010000001.1"/>
</dbReference>
<reference evidence="2" key="1">
    <citation type="submission" date="2023-07" db="EMBL/GenBank/DDBJ databases">
        <title>Genomic Encyclopedia of Type Strains, Phase IV (KMG-IV): sequencing the most valuable type-strain genomes for metagenomic binning, comparative biology and taxonomic classification.</title>
        <authorList>
            <person name="Goeker M."/>
        </authorList>
    </citation>
    <scope>NUCLEOTIDE SEQUENCE</scope>
    <source>
        <strain evidence="2">DSM 24202</strain>
    </source>
</reference>
<keyword evidence="3" id="KW-1185">Reference proteome</keyword>
<organism evidence="2 3">
    <name type="scientific">Oligosphaera ethanolica</name>
    <dbReference type="NCBI Taxonomy" id="760260"/>
    <lineage>
        <taxon>Bacteria</taxon>
        <taxon>Pseudomonadati</taxon>
        <taxon>Lentisphaerota</taxon>
        <taxon>Oligosphaeria</taxon>
        <taxon>Oligosphaerales</taxon>
        <taxon>Oligosphaeraceae</taxon>
        <taxon>Oligosphaera</taxon>
    </lineage>
</organism>
<dbReference type="Gene3D" id="3.30.360.10">
    <property type="entry name" value="Dihydrodipicolinate Reductase, domain 2"/>
    <property type="match status" value="1"/>
</dbReference>
<dbReference type="InterPro" id="IPR052515">
    <property type="entry name" value="Gfo/Idh/MocA_Oxidoreductase"/>
</dbReference>
<dbReference type="Gene3D" id="3.40.50.720">
    <property type="entry name" value="NAD(P)-binding Rossmann-like Domain"/>
    <property type="match status" value="1"/>
</dbReference>
<evidence type="ECO:0000313" key="2">
    <source>
        <dbReference type="EMBL" id="MDQ0288716.1"/>
    </source>
</evidence>
<dbReference type="GO" id="GO:0000166">
    <property type="term" value="F:nucleotide binding"/>
    <property type="evidence" value="ECO:0007669"/>
    <property type="project" value="InterPro"/>
</dbReference>
<dbReference type="PANTHER" id="PTHR43249:SF1">
    <property type="entry name" value="D-GLUCOSIDE 3-DEHYDROGENASE"/>
    <property type="match status" value="1"/>
</dbReference>
<evidence type="ECO:0000259" key="1">
    <source>
        <dbReference type="Pfam" id="PF01408"/>
    </source>
</evidence>
<protein>
    <submittedName>
        <fullName evidence="2">Dehydrogenase</fullName>
    </submittedName>
</protein>
<dbReference type="InterPro" id="IPR036291">
    <property type="entry name" value="NAD(P)-bd_dom_sf"/>
</dbReference>
<name>A0AAE4AMP5_9BACT</name>
<feature type="domain" description="Gfo/Idh/MocA-like oxidoreductase N-terminal" evidence="1">
    <location>
        <begin position="6"/>
        <end position="128"/>
    </location>
</feature>